<evidence type="ECO:0000256" key="6">
    <source>
        <dbReference type="SAM" id="Phobius"/>
    </source>
</evidence>
<dbReference type="InterPro" id="IPR051694">
    <property type="entry name" value="Immunoregulatory_rcpt-like"/>
</dbReference>
<evidence type="ECO:0000256" key="2">
    <source>
        <dbReference type="ARBA" id="ARBA00022692"/>
    </source>
</evidence>
<feature type="region of interest" description="Disordered" evidence="5">
    <location>
        <begin position="127"/>
        <end position="208"/>
    </location>
</feature>
<evidence type="ECO:0000313" key="8">
    <source>
        <dbReference type="EMBL" id="QBZ65295.1"/>
    </source>
</evidence>
<reference evidence="8 9" key="1">
    <citation type="journal article" date="2019" name="Mol. Biol. Evol.">
        <title>Blast fungal genomes show frequent chromosomal changes, gene gains and losses, and effector gene turnover.</title>
        <authorList>
            <person name="Gomez Luciano L.B."/>
            <person name="Jason Tsai I."/>
            <person name="Chuma I."/>
            <person name="Tosa Y."/>
            <person name="Chen Y.H."/>
            <person name="Li J.Y."/>
            <person name="Li M.Y."/>
            <person name="Jade Lu M.Y."/>
            <person name="Nakayashiki H."/>
            <person name="Li W.H."/>
        </authorList>
    </citation>
    <scope>NUCLEOTIDE SEQUENCE [LARGE SCALE GENOMIC DNA]</scope>
    <source>
        <strain evidence="8">MZ5-1-6</strain>
    </source>
</reference>
<sequence>MNLALFFAVLLGQVHLAASQGISCFGVNGLLYPEQKKCPGSNACCGVGAICLPNRLCKNPNDNEGLFVRGPCLSQPFDEDCAKICVYSEAGAANVFPRVTLCADGSLCCNNDPQCCSKGNGRWLDERGNLLSSPPSQSSASSVVPSTSSASAPLSSSQSKEANTNGASASTDSSSTTTLAAPSTATTTATVGEDAAASRQRATGSESDAETLALKVGLGIGIPFAAAIAAFAVWCCFWQRRRKSTKAAEMTQQRQQQQQQQMLPTSNYSLMPGSSSLEKDSPIAHYQGMSPSPQSTLYSAGAPKEFYVNPRFHHGGSELQGSHDLSPRELQGSTWPQNTQRL</sequence>
<feature type="compositionally biased region" description="Low complexity" evidence="5">
    <location>
        <begin position="130"/>
        <end position="197"/>
    </location>
</feature>
<comment type="subcellular location">
    <subcellularLocation>
        <location evidence="1">Membrane</location>
        <topology evidence="1">Single-pass membrane protein</topology>
    </subcellularLocation>
</comment>
<dbReference type="EMBL" id="CP034209">
    <property type="protein sequence ID" value="QBZ65295.1"/>
    <property type="molecule type" value="Genomic_DNA"/>
</dbReference>
<dbReference type="PANTHER" id="PTHR15549">
    <property type="entry name" value="PAIRED IMMUNOGLOBULIN-LIKE TYPE 2 RECEPTOR"/>
    <property type="match status" value="1"/>
</dbReference>
<dbReference type="GO" id="GO:0071944">
    <property type="term" value="C:cell periphery"/>
    <property type="evidence" value="ECO:0007669"/>
    <property type="project" value="UniProtKB-ARBA"/>
</dbReference>
<gene>
    <name evidence="8" type="ORF">PoMZ_07002</name>
</gene>
<proteinExistence type="predicted"/>
<keyword evidence="3 6" id="KW-1133">Transmembrane helix</keyword>
<evidence type="ECO:0000256" key="5">
    <source>
        <dbReference type="SAM" id="MobiDB-lite"/>
    </source>
</evidence>
<keyword evidence="2 6" id="KW-0812">Transmembrane</keyword>
<evidence type="ECO:0000256" key="4">
    <source>
        <dbReference type="ARBA" id="ARBA00023136"/>
    </source>
</evidence>
<keyword evidence="4 6" id="KW-0472">Membrane</keyword>
<feature type="signal peptide" evidence="7">
    <location>
        <begin position="1"/>
        <end position="19"/>
    </location>
</feature>
<protein>
    <recommendedName>
        <fullName evidence="10">Mid2 domain-containing protein</fullName>
    </recommendedName>
</protein>
<accession>A0A4P7NS67</accession>
<dbReference type="Proteomes" id="UP000294847">
    <property type="component" value="Chromosome 6"/>
</dbReference>
<evidence type="ECO:0000313" key="9">
    <source>
        <dbReference type="Proteomes" id="UP000294847"/>
    </source>
</evidence>
<evidence type="ECO:0000256" key="7">
    <source>
        <dbReference type="SAM" id="SignalP"/>
    </source>
</evidence>
<feature type="compositionally biased region" description="Low complexity" evidence="5">
    <location>
        <begin position="252"/>
        <end position="261"/>
    </location>
</feature>
<organism evidence="8 9">
    <name type="scientific">Pyricularia oryzae</name>
    <name type="common">Rice blast fungus</name>
    <name type="synonym">Magnaporthe oryzae</name>
    <dbReference type="NCBI Taxonomy" id="318829"/>
    <lineage>
        <taxon>Eukaryota</taxon>
        <taxon>Fungi</taxon>
        <taxon>Dikarya</taxon>
        <taxon>Ascomycota</taxon>
        <taxon>Pezizomycotina</taxon>
        <taxon>Sordariomycetes</taxon>
        <taxon>Sordariomycetidae</taxon>
        <taxon>Magnaporthales</taxon>
        <taxon>Pyriculariaceae</taxon>
        <taxon>Pyricularia</taxon>
    </lineage>
</organism>
<feature type="region of interest" description="Disordered" evidence="5">
    <location>
        <begin position="309"/>
        <end position="342"/>
    </location>
</feature>
<dbReference type="GO" id="GO:0016020">
    <property type="term" value="C:membrane"/>
    <property type="evidence" value="ECO:0007669"/>
    <property type="project" value="UniProtKB-SubCell"/>
</dbReference>
<dbReference type="AlphaFoldDB" id="A0A4P7NS67"/>
<evidence type="ECO:0000256" key="3">
    <source>
        <dbReference type="ARBA" id="ARBA00022989"/>
    </source>
</evidence>
<evidence type="ECO:0008006" key="10">
    <source>
        <dbReference type="Google" id="ProtNLM"/>
    </source>
</evidence>
<feature type="compositionally biased region" description="Polar residues" evidence="5">
    <location>
        <begin position="331"/>
        <end position="342"/>
    </location>
</feature>
<keyword evidence="7" id="KW-0732">Signal</keyword>
<feature type="transmembrane region" description="Helical" evidence="6">
    <location>
        <begin position="216"/>
        <end position="237"/>
    </location>
</feature>
<feature type="compositionally biased region" description="Polar residues" evidence="5">
    <location>
        <begin position="262"/>
        <end position="276"/>
    </location>
</feature>
<feature type="chain" id="PRO_5020860436" description="Mid2 domain-containing protein" evidence="7">
    <location>
        <begin position="20"/>
        <end position="342"/>
    </location>
</feature>
<evidence type="ECO:0000256" key="1">
    <source>
        <dbReference type="ARBA" id="ARBA00004167"/>
    </source>
</evidence>
<feature type="region of interest" description="Disordered" evidence="5">
    <location>
        <begin position="249"/>
        <end position="295"/>
    </location>
</feature>
<dbReference type="PANTHER" id="PTHR15549:SF30">
    <property type="entry name" value="MID2 DOMAIN-CONTAINING PROTEIN"/>
    <property type="match status" value="1"/>
</dbReference>
<name>A0A4P7NS67_PYROR</name>